<keyword evidence="1" id="KW-1133">Transmembrane helix</keyword>
<gene>
    <name evidence="2" type="ORF">C7S18_06665</name>
</gene>
<sequence length="131" mass="14692">MAGSSLLLGGMAAYENLEFWWDGRAAVMVGNDPDLERAAKVQQFDAMRADVSYQTDTGTIQVADKYLPSELVRRLSQGGSIPIRYLESDPDTIEYAGNRLPNPWIWLIVGVVALVFAVIAWRKLRQEFRGE</sequence>
<keyword evidence="1" id="KW-0812">Transmembrane</keyword>
<dbReference type="AlphaFoldDB" id="A0A2P1PPY0"/>
<keyword evidence="1" id="KW-0472">Membrane</keyword>
<evidence type="ECO:0000256" key="1">
    <source>
        <dbReference type="SAM" id="Phobius"/>
    </source>
</evidence>
<dbReference type="EMBL" id="CP027860">
    <property type="protein sequence ID" value="AVP96901.1"/>
    <property type="molecule type" value="Genomic_DNA"/>
</dbReference>
<proteinExistence type="predicted"/>
<organism evidence="2 3">
    <name type="scientific">Ahniella affigens</name>
    <dbReference type="NCBI Taxonomy" id="2021234"/>
    <lineage>
        <taxon>Bacteria</taxon>
        <taxon>Pseudomonadati</taxon>
        <taxon>Pseudomonadota</taxon>
        <taxon>Gammaproteobacteria</taxon>
        <taxon>Lysobacterales</taxon>
        <taxon>Rhodanobacteraceae</taxon>
        <taxon>Ahniella</taxon>
    </lineage>
</organism>
<dbReference type="RefSeq" id="WP_106890826.1">
    <property type="nucleotide sequence ID" value="NZ_CP027860.1"/>
</dbReference>
<evidence type="ECO:0000313" key="3">
    <source>
        <dbReference type="Proteomes" id="UP000241074"/>
    </source>
</evidence>
<feature type="transmembrane region" description="Helical" evidence="1">
    <location>
        <begin position="104"/>
        <end position="121"/>
    </location>
</feature>
<accession>A0A2P1PPY0</accession>
<name>A0A2P1PPY0_9GAMM</name>
<evidence type="ECO:0000313" key="2">
    <source>
        <dbReference type="EMBL" id="AVP96901.1"/>
    </source>
</evidence>
<evidence type="ECO:0008006" key="4">
    <source>
        <dbReference type="Google" id="ProtNLM"/>
    </source>
</evidence>
<dbReference type="Proteomes" id="UP000241074">
    <property type="component" value="Chromosome"/>
</dbReference>
<dbReference type="OrthoDB" id="7064924at2"/>
<keyword evidence="3" id="KW-1185">Reference proteome</keyword>
<protein>
    <recommendedName>
        <fullName evidence="4">DUF3592 domain-containing protein</fullName>
    </recommendedName>
</protein>
<reference evidence="2 3" key="1">
    <citation type="submission" date="2018-03" db="EMBL/GenBank/DDBJ databases">
        <title>Ahniella affigens gen. nov., sp. nov., a gammaproteobacterium isolated from sandy soil near a stream.</title>
        <authorList>
            <person name="Ko Y."/>
            <person name="Kim J.-H."/>
        </authorList>
    </citation>
    <scope>NUCLEOTIDE SEQUENCE [LARGE SCALE GENOMIC DNA]</scope>
    <source>
        <strain evidence="2 3">D13</strain>
    </source>
</reference>
<dbReference type="KEGG" id="xba:C7S18_06665"/>
<reference evidence="2 3" key="2">
    <citation type="submission" date="2018-03" db="EMBL/GenBank/DDBJ databases">
        <authorList>
            <person name="Keele B.F."/>
        </authorList>
    </citation>
    <scope>NUCLEOTIDE SEQUENCE [LARGE SCALE GENOMIC DNA]</scope>
    <source>
        <strain evidence="2 3">D13</strain>
    </source>
</reference>